<proteinExistence type="predicted"/>
<evidence type="ECO:0000256" key="1">
    <source>
        <dbReference type="SAM" id="MobiDB-lite"/>
    </source>
</evidence>
<dbReference type="OrthoDB" id="3938867at2759"/>
<feature type="compositionally biased region" description="Polar residues" evidence="1">
    <location>
        <begin position="401"/>
        <end position="419"/>
    </location>
</feature>
<reference evidence="3" key="1">
    <citation type="journal article" date="2017" name="Genome Biol.">
        <title>Comparative genomics reveals high biological diversity and specific adaptations in the industrially and medically important fungal genus Aspergillus.</title>
        <authorList>
            <person name="de Vries R.P."/>
            <person name="Riley R."/>
            <person name="Wiebenga A."/>
            <person name="Aguilar-Osorio G."/>
            <person name="Amillis S."/>
            <person name="Uchima C.A."/>
            <person name="Anderluh G."/>
            <person name="Asadollahi M."/>
            <person name="Askin M."/>
            <person name="Barry K."/>
            <person name="Battaglia E."/>
            <person name="Bayram O."/>
            <person name="Benocci T."/>
            <person name="Braus-Stromeyer S.A."/>
            <person name="Caldana C."/>
            <person name="Canovas D."/>
            <person name="Cerqueira G.C."/>
            <person name="Chen F."/>
            <person name="Chen W."/>
            <person name="Choi C."/>
            <person name="Clum A."/>
            <person name="Dos Santos R.A."/>
            <person name="Damasio A.R."/>
            <person name="Diallinas G."/>
            <person name="Emri T."/>
            <person name="Fekete E."/>
            <person name="Flipphi M."/>
            <person name="Freyberg S."/>
            <person name="Gallo A."/>
            <person name="Gournas C."/>
            <person name="Habgood R."/>
            <person name="Hainaut M."/>
            <person name="Harispe M.L."/>
            <person name="Henrissat B."/>
            <person name="Hilden K.S."/>
            <person name="Hope R."/>
            <person name="Hossain A."/>
            <person name="Karabika E."/>
            <person name="Karaffa L."/>
            <person name="Karanyi Z."/>
            <person name="Krasevec N."/>
            <person name="Kuo A."/>
            <person name="Kusch H."/>
            <person name="LaButti K."/>
            <person name="Lagendijk E.L."/>
            <person name="Lapidus A."/>
            <person name="Levasseur A."/>
            <person name="Lindquist E."/>
            <person name="Lipzen A."/>
            <person name="Logrieco A.F."/>
            <person name="MacCabe A."/>
            <person name="Maekelae M.R."/>
            <person name="Malavazi I."/>
            <person name="Melin P."/>
            <person name="Meyer V."/>
            <person name="Mielnichuk N."/>
            <person name="Miskei M."/>
            <person name="Molnar A.P."/>
            <person name="Mule G."/>
            <person name="Ngan C.Y."/>
            <person name="Orejas M."/>
            <person name="Orosz E."/>
            <person name="Ouedraogo J.P."/>
            <person name="Overkamp K.M."/>
            <person name="Park H.-S."/>
            <person name="Perrone G."/>
            <person name="Piumi F."/>
            <person name="Punt P.J."/>
            <person name="Ram A.F."/>
            <person name="Ramon A."/>
            <person name="Rauscher S."/>
            <person name="Record E."/>
            <person name="Riano-Pachon D.M."/>
            <person name="Robert V."/>
            <person name="Roehrig J."/>
            <person name="Ruller R."/>
            <person name="Salamov A."/>
            <person name="Salih N.S."/>
            <person name="Samson R.A."/>
            <person name="Sandor E."/>
            <person name="Sanguinetti M."/>
            <person name="Schuetze T."/>
            <person name="Sepcic K."/>
            <person name="Shelest E."/>
            <person name="Sherlock G."/>
            <person name="Sophianopoulou V."/>
            <person name="Squina F.M."/>
            <person name="Sun H."/>
            <person name="Susca A."/>
            <person name="Todd R.B."/>
            <person name="Tsang A."/>
            <person name="Unkles S.E."/>
            <person name="van de Wiele N."/>
            <person name="van Rossen-Uffink D."/>
            <person name="Oliveira J.V."/>
            <person name="Vesth T.C."/>
            <person name="Visser J."/>
            <person name="Yu J.-H."/>
            <person name="Zhou M."/>
            <person name="Andersen M.R."/>
            <person name="Archer D.B."/>
            <person name="Baker S.E."/>
            <person name="Benoit I."/>
            <person name="Brakhage A.A."/>
            <person name="Braus G.H."/>
            <person name="Fischer R."/>
            <person name="Frisvad J.C."/>
            <person name="Goldman G.H."/>
            <person name="Houbraken J."/>
            <person name="Oakley B."/>
            <person name="Pocsi I."/>
            <person name="Scazzocchio C."/>
            <person name="Seiboth B."/>
            <person name="vanKuyk P.A."/>
            <person name="Wortman J."/>
            <person name="Dyer P.S."/>
            <person name="Grigoriev I.V."/>
        </authorList>
    </citation>
    <scope>NUCLEOTIDE SEQUENCE [LARGE SCALE GENOMIC DNA]</scope>
    <source>
        <strain evidence="3">DTO 134E9</strain>
    </source>
</reference>
<evidence type="ECO:0000313" key="3">
    <source>
        <dbReference type="Proteomes" id="UP000184383"/>
    </source>
</evidence>
<dbReference type="GeneID" id="63745025"/>
<dbReference type="VEuPathDB" id="FungiDB:ASPWEDRAFT_123520"/>
<accession>A0A1L9S016</accession>
<dbReference type="Proteomes" id="UP000184383">
    <property type="component" value="Unassembled WGS sequence"/>
</dbReference>
<feature type="compositionally biased region" description="Acidic residues" evidence="1">
    <location>
        <begin position="439"/>
        <end position="467"/>
    </location>
</feature>
<dbReference type="RefSeq" id="XP_040694205.1">
    <property type="nucleotide sequence ID" value="XM_040829177.1"/>
</dbReference>
<dbReference type="AlphaFoldDB" id="A0A1L9S016"/>
<name>A0A1L9S016_ASPWE</name>
<protein>
    <submittedName>
        <fullName evidence="2">Uncharacterized protein</fullName>
    </submittedName>
</protein>
<feature type="region of interest" description="Disordered" evidence="1">
    <location>
        <begin position="859"/>
        <end position="903"/>
    </location>
</feature>
<dbReference type="EMBL" id="KV878209">
    <property type="protein sequence ID" value="OJJ40529.1"/>
    <property type="molecule type" value="Genomic_DNA"/>
</dbReference>
<feature type="region of interest" description="Disordered" evidence="1">
    <location>
        <begin position="393"/>
        <end position="467"/>
    </location>
</feature>
<organism evidence="2 3">
    <name type="scientific">Aspergillus wentii DTO 134E9</name>
    <dbReference type="NCBI Taxonomy" id="1073089"/>
    <lineage>
        <taxon>Eukaryota</taxon>
        <taxon>Fungi</taxon>
        <taxon>Dikarya</taxon>
        <taxon>Ascomycota</taxon>
        <taxon>Pezizomycotina</taxon>
        <taxon>Eurotiomycetes</taxon>
        <taxon>Eurotiomycetidae</taxon>
        <taxon>Eurotiales</taxon>
        <taxon>Aspergillaceae</taxon>
        <taxon>Aspergillus</taxon>
        <taxon>Aspergillus subgen. Cremei</taxon>
    </lineage>
</organism>
<evidence type="ECO:0000313" key="2">
    <source>
        <dbReference type="EMBL" id="OJJ40529.1"/>
    </source>
</evidence>
<keyword evidence="3" id="KW-1185">Reference proteome</keyword>
<sequence>MGTRGLVFIRCRGRYFVYYNQYDSYPEGLGEAIVAEIPEDPEKYREWLKLMRKAYSDLALQFEEKHLPVAVEVGQESRDISACEEYAKCYLAVDDRLECPPTQTMEGNTLNLFIEFTYTIDLDREVLIIDDGATFKLSKIPREEVWIKYLSVDNRRRRVLHQDTPSDIIGTITYEPNVDNKAKARYSELSIEVVSPKAGINAERAPRQKFLMFTYWATRKIYGDVLDRSASGWKPEDFSFREIAFAILSLATGEVAFECPDVLDRNYLSEGYFLIPEERLGHNQQKLLPRFLRESHLPGVESGSAPQSTMYWFGNVLVYLASRLDLVDLEEASVATVVDSGLDQGLKHFHAMVFSILDFVLIQVHVDKDGKVHVQRSPLMTLFYFDDKNSRYSEGPRSRNLESTQDSSISSDPTPLISNTDEENPGNEYPSLDLNNEHESEDDEDDSDDEDYNPDENDDESDDESDEEYVYYEVDDDEKNPEQLRKEAILKKERGGFVAMMNFFDVATDQRLAGAKSHKLPNEIMTAIMQFSDTQTYNNLAKISPCCREMSYRKYRPNNDYEIVGMSPENTEEFVFENRHTGEIFHSTCGYGVPDYDLDYGMHDPAFTLNPVVGVADANRMSLMSSVNLNLPGIPQKDTSYLNKKNRPVREGYYWSSARDTEGLIFKLPEYAYPGLVEKAWGKYLIELLVGKDKSGFLSLSTASYRCLLPPRYRQLKIEPITCGEIQAWVRCSQDESPEEWEKVQRYAVESFSNREQLKQIQGMYRGLQGCLVIIAFGTNVKLFYYMHHKSTPPPVSVGPNAYNSQILASITDPDPMHRLIQLIPGDESLDLLNSEAREKLESWIKVFGKRQPDMEYDPISEQYIPIIRDDKEEKDEQDGQGGAEGAGDAENDGDASADQAGA</sequence>
<gene>
    <name evidence="2" type="ORF">ASPWEDRAFT_123520</name>
</gene>